<dbReference type="InterPro" id="IPR002937">
    <property type="entry name" value="Amino_oxidase"/>
</dbReference>
<dbReference type="EC" id="1.4.3.-" evidence="6"/>
<dbReference type="InterPro" id="IPR036188">
    <property type="entry name" value="FAD/NAD-bd_sf"/>
</dbReference>
<dbReference type="SUPFAM" id="SSF51905">
    <property type="entry name" value="FAD/NAD(P)-binding domain"/>
    <property type="match status" value="1"/>
</dbReference>
<evidence type="ECO:0000256" key="5">
    <source>
        <dbReference type="PIRSR" id="PIRSR601613-1"/>
    </source>
</evidence>
<dbReference type="Proteomes" id="UP001251528">
    <property type="component" value="Unassembled WGS sequence"/>
</dbReference>
<protein>
    <recommendedName>
        <fullName evidence="6">Amine oxidase</fullName>
        <ecNumber evidence="6">1.4.3.-</ecNumber>
    </recommendedName>
</protein>
<evidence type="ECO:0000256" key="6">
    <source>
        <dbReference type="RuleBase" id="RU362067"/>
    </source>
</evidence>
<reference evidence="8" key="1">
    <citation type="submission" date="2023-06" db="EMBL/GenBank/DDBJ databases">
        <title>Conoideocrella luteorostrata (Hypocreales: Clavicipitaceae), a potential biocontrol fungus for elongate hemlock scale in United States Christmas tree production areas.</title>
        <authorList>
            <person name="Barrett H."/>
            <person name="Lovett B."/>
            <person name="Macias A.M."/>
            <person name="Stajich J.E."/>
            <person name="Kasson M.T."/>
        </authorList>
    </citation>
    <scope>NUCLEOTIDE SEQUENCE</scope>
    <source>
        <strain evidence="8">ARSEF 14590</strain>
    </source>
</reference>
<feature type="domain" description="Amine oxidase" evidence="7">
    <location>
        <begin position="74"/>
        <end position="453"/>
    </location>
</feature>
<keyword evidence="6" id="KW-0285">Flavoprotein</keyword>
<dbReference type="GO" id="GO:0097621">
    <property type="term" value="F:monoamine oxidase activity"/>
    <property type="evidence" value="ECO:0007669"/>
    <property type="project" value="UniProtKB-EC"/>
</dbReference>
<dbReference type="InterPro" id="IPR050703">
    <property type="entry name" value="Flavin_MAO"/>
</dbReference>
<dbReference type="InterPro" id="IPR001613">
    <property type="entry name" value="Flavin_amine_oxidase"/>
</dbReference>
<keyword evidence="3 6" id="KW-0560">Oxidoreductase</keyword>
<dbReference type="Gene3D" id="3.50.50.60">
    <property type="entry name" value="FAD/NAD(P)-binding domain"/>
    <property type="match status" value="1"/>
</dbReference>
<dbReference type="Gene3D" id="1.10.405.10">
    <property type="entry name" value="Guanine Nucleotide Dissociation Inhibitor, domain 1"/>
    <property type="match status" value="1"/>
</dbReference>
<dbReference type="EMBL" id="JASWJB010000087">
    <property type="protein sequence ID" value="KAK2599941.1"/>
    <property type="molecule type" value="Genomic_DNA"/>
</dbReference>
<evidence type="ECO:0000256" key="1">
    <source>
        <dbReference type="ARBA" id="ARBA00001974"/>
    </source>
</evidence>
<dbReference type="Pfam" id="PF01593">
    <property type="entry name" value="Amino_oxidase"/>
    <property type="match status" value="1"/>
</dbReference>
<feature type="binding site" evidence="5">
    <location>
        <position position="429"/>
    </location>
    <ligand>
        <name>FAD</name>
        <dbReference type="ChEBI" id="CHEBI:57692"/>
    </ligand>
</feature>
<evidence type="ECO:0000259" key="7">
    <source>
        <dbReference type="Pfam" id="PF01593"/>
    </source>
</evidence>
<name>A0AAJ0FZ43_9HYPO</name>
<comment type="similarity">
    <text evidence="2 6">Belongs to the flavin monoamine oxidase family.</text>
</comment>
<evidence type="ECO:0000256" key="3">
    <source>
        <dbReference type="ARBA" id="ARBA00023002"/>
    </source>
</evidence>
<dbReference type="PANTHER" id="PTHR43563">
    <property type="entry name" value="AMINE OXIDASE"/>
    <property type="match status" value="1"/>
</dbReference>
<feature type="binding site" evidence="5">
    <location>
        <position position="30"/>
    </location>
    <ligand>
        <name>FAD</name>
        <dbReference type="ChEBI" id="CHEBI:57692"/>
    </ligand>
</feature>
<feature type="binding site" evidence="5">
    <location>
        <position position="237"/>
    </location>
    <ligand>
        <name>FAD</name>
        <dbReference type="ChEBI" id="CHEBI:57692"/>
    </ligand>
</feature>
<comment type="cofactor">
    <cofactor evidence="1 6">
        <name>FAD</name>
        <dbReference type="ChEBI" id="CHEBI:57692"/>
    </cofactor>
</comment>
<organism evidence="8 9">
    <name type="scientific">Conoideocrella luteorostrata</name>
    <dbReference type="NCBI Taxonomy" id="1105319"/>
    <lineage>
        <taxon>Eukaryota</taxon>
        <taxon>Fungi</taxon>
        <taxon>Dikarya</taxon>
        <taxon>Ascomycota</taxon>
        <taxon>Pezizomycotina</taxon>
        <taxon>Sordariomycetes</taxon>
        <taxon>Hypocreomycetidae</taxon>
        <taxon>Hypocreales</taxon>
        <taxon>Clavicipitaceae</taxon>
        <taxon>Conoideocrella</taxon>
    </lineage>
</organism>
<dbReference type="PRINTS" id="PR00757">
    <property type="entry name" value="AMINEOXDASEF"/>
</dbReference>
<dbReference type="PANTHER" id="PTHR43563:SF14">
    <property type="entry name" value="AMINE OXIDASE"/>
    <property type="match status" value="1"/>
</dbReference>
<evidence type="ECO:0000313" key="9">
    <source>
        <dbReference type="Proteomes" id="UP001251528"/>
    </source>
</evidence>
<keyword evidence="6" id="KW-0274">FAD</keyword>
<dbReference type="Gene3D" id="3.90.660.10">
    <property type="match status" value="1"/>
</dbReference>
<dbReference type="AlphaFoldDB" id="A0AAJ0FZ43"/>
<evidence type="ECO:0000313" key="8">
    <source>
        <dbReference type="EMBL" id="KAK2599941.1"/>
    </source>
</evidence>
<keyword evidence="9" id="KW-1185">Reference proteome</keyword>
<accession>A0AAJ0FZ43</accession>
<comment type="catalytic activity">
    <reaction evidence="4">
        <text>a secondary aliphatic amine + O2 + H2O = a primary amine + an aldehyde + H2O2</text>
        <dbReference type="Rhea" id="RHEA:26414"/>
        <dbReference type="ChEBI" id="CHEBI:15377"/>
        <dbReference type="ChEBI" id="CHEBI:15379"/>
        <dbReference type="ChEBI" id="CHEBI:16240"/>
        <dbReference type="ChEBI" id="CHEBI:17478"/>
        <dbReference type="ChEBI" id="CHEBI:58855"/>
        <dbReference type="ChEBI" id="CHEBI:65296"/>
        <dbReference type="EC" id="1.4.3.4"/>
    </reaction>
</comment>
<sequence length="467" mass="50788">MATTETNLAKPDSYSQNHSAQVIVVGASLSGLQTAYDLQQDGLSCLVLDAKSTITPDRACTAGEAVDETTHLRVCQLARRLGIKLKTRQAFGNDIVEGLGVSENGIPSLNESDRRSFIRVRANLDTLSTKVDVNHPAQMFPNYGTMSVHEIALSQGATAAVQKLVNAWTLAIFGLSSQAVSALYFLLYCKSAGGLVQVLSCMRSSDQSLWLVGGRHRLLQELAAHLAPGTVRASQEVLRIEQMESRCVLTTAVGEVFQCTKVVLAGLSMCKTVELAPELSRDKKWLKSDYMVGYSARVALVYDEPWWRQRGLSGCAMGLEGSVILVKDTSSDDDDDFECRFSLTCTLAGEQLQDMAEMTGTDRRKVILQQVQAIFGDGVPSPVDMVELDQEMSICNNSPANLAVPATRLGDLERDLWQSEGNIYFAGAETSFVWRGHNEGALASGSRVAEEVLIGLRPSLGRLESRL</sequence>
<evidence type="ECO:0000256" key="2">
    <source>
        <dbReference type="ARBA" id="ARBA00005995"/>
    </source>
</evidence>
<proteinExistence type="inferred from homology"/>
<evidence type="ECO:0000256" key="4">
    <source>
        <dbReference type="ARBA" id="ARBA00048448"/>
    </source>
</evidence>
<dbReference type="SUPFAM" id="SSF54373">
    <property type="entry name" value="FAD-linked reductases, C-terminal domain"/>
    <property type="match status" value="1"/>
</dbReference>
<comment type="caution">
    <text evidence="8">The sequence shown here is derived from an EMBL/GenBank/DDBJ whole genome shotgun (WGS) entry which is preliminary data.</text>
</comment>
<gene>
    <name evidence="8" type="ORF">QQS21_005325</name>
</gene>